<gene>
    <name evidence="7 9" type="primary">recO</name>
</gene>
<dbReference type="Pfam" id="PF02565">
    <property type="entry name" value="RecO_C"/>
    <property type="match status" value="1"/>
</dbReference>
<comment type="similarity">
    <text evidence="1 7">Belongs to the RecO family.</text>
</comment>
<organism evidence="9">
    <name type="scientific">Wolbachia pipientis</name>
    <dbReference type="NCBI Taxonomy" id="955"/>
    <lineage>
        <taxon>Bacteria</taxon>
        <taxon>Pseudomonadati</taxon>
        <taxon>Pseudomonadota</taxon>
        <taxon>Alphaproteobacteria</taxon>
        <taxon>Rickettsiales</taxon>
        <taxon>Anaplasmataceae</taxon>
        <taxon>Wolbachieae</taxon>
        <taxon>Wolbachia</taxon>
    </lineage>
</organism>
<dbReference type="InterPro" id="IPR003717">
    <property type="entry name" value="RecO"/>
</dbReference>
<evidence type="ECO:0000313" key="9">
    <source>
        <dbReference type="EMBL" id="AIT39355.1"/>
    </source>
</evidence>
<comment type="function">
    <text evidence="7">Involved in DNA repair and RecF pathway recombination.</text>
</comment>
<dbReference type="GO" id="GO:0006310">
    <property type="term" value="P:DNA recombination"/>
    <property type="evidence" value="ECO:0007669"/>
    <property type="project" value="UniProtKB-UniRule"/>
</dbReference>
<dbReference type="InterPro" id="IPR012340">
    <property type="entry name" value="NA-bd_OB-fold"/>
</dbReference>
<protein>
    <recommendedName>
        <fullName evidence="2 7">DNA repair protein RecO</fullName>
    </recommendedName>
    <alternativeName>
        <fullName evidence="6 7">Recombination protein O</fullName>
    </alternativeName>
</protein>
<dbReference type="EMBL" id="KM066856">
    <property type="protein sequence ID" value="AIT39355.1"/>
    <property type="molecule type" value="Genomic_DNA"/>
</dbReference>
<evidence type="ECO:0000256" key="1">
    <source>
        <dbReference type="ARBA" id="ARBA00007452"/>
    </source>
</evidence>
<name>A0A097GW85_WOLPI</name>
<keyword evidence="3 7" id="KW-0227">DNA damage</keyword>
<dbReference type="InterPro" id="IPR037278">
    <property type="entry name" value="ARFGAP/RecO"/>
</dbReference>
<evidence type="ECO:0000256" key="4">
    <source>
        <dbReference type="ARBA" id="ARBA00023172"/>
    </source>
</evidence>
<evidence type="ECO:0000256" key="5">
    <source>
        <dbReference type="ARBA" id="ARBA00023204"/>
    </source>
</evidence>
<reference evidence="9" key="1">
    <citation type="journal article" date="2014" name="Genome Biol. Evol.">
        <title>Signs of neutralization in a redundant gene involved in homologous recombination in wolbachia endosymbionts.</title>
        <authorList>
            <person name="Badawi M."/>
            <person name="Giraud I."/>
            <person name="Vavre F."/>
            <person name="Greve P."/>
            <person name="Cordaux R."/>
        </authorList>
    </citation>
    <scope>NUCLEOTIDE SEQUENCE</scope>
    <source>
        <strain evidence="9">WCon</strain>
    </source>
</reference>
<dbReference type="NCBIfam" id="TIGR00613">
    <property type="entry name" value="reco"/>
    <property type="match status" value="1"/>
</dbReference>
<dbReference type="AlphaFoldDB" id="A0A097GW85"/>
<dbReference type="GO" id="GO:0043590">
    <property type="term" value="C:bacterial nucleoid"/>
    <property type="evidence" value="ECO:0007669"/>
    <property type="project" value="TreeGrafter"/>
</dbReference>
<dbReference type="SUPFAM" id="SSF57863">
    <property type="entry name" value="ArfGap/RecO-like zinc finger"/>
    <property type="match status" value="1"/>
</dbReference>
<dbReference type="InterPro" id="IPR022572">
    <property type="entry name" value="DNA_rep/recomb_RecO_N"/>
</dbReference>
<dbReference type="Pfam" id="PF11967">
    <property type="entry name" value="RecO_N"/>
    <property type="match status" value="1"/>
</dbReference>
<evidence type="ECO:0000256" key="6">
    <source>
        <dbReference type="ARBA" id="ARBA00033409"/>
    </source>
</evidence>
<dbReference type="GO" id="GO:0006302">
    <property type="term" value="P:double-strand break repair"/>
    <property type="evidence" value="ECO:0007669"/>
    <property type="project" value="TreeGrafter"/>
</dbReference>
<evidence type="ECO:0000259" key="8">
    <source>
        <dbReference type="Pfam" id="PF11967"/>
    </source>
</evidence>
<dbReference type="HAMAP" id="MF_00201">
    <property type="entry name" value="RecO"/>
    <property type="match status" value="1"/>
</dbReference>
<sequence>MRWKDEGVIIAAKKYGDRNLILSLFTRNHGKCRGLTRLTNNSNYKFQISNLLHVEWSAKLPENLGFLKCELIESPFHHFFQDRLKSIAAISFSSILEKVLPDSESCTELYDNFRHFIDVIKYNSQFWQSYYLNLELLLLTQLGFKLDLSKCAVTGVKENLQFISPKTGRAVSKKAGDCYADKLLPFPQMLHDVYNNTLQNSYSYQEFRLGLKITGHFLNKYLFLQLNVKFPELRNFMLSFESESPPL</sequence>
<feature type="domain" description="DNA replication/recombination mediator RecO N-terminal" evidence="8">
    <location>
        <begin position="1"/>
        <end position="74"/>
    </location>
</feature>
<accession>A0A097GW85</accession>
<evidence type="ECO:0000256" key="3">
    <source>
        <dbReference type="ARBA" id="ARBA00022763"/>
    </source>
</evidence>
<dbReference type="InterPro" id="IPR042242">
    <property type="entry name" value="RecO_C"/>
</dbReference>
<evidence type="ECO:0000256" key="2">
    <source>
        <dbReference type="ARBA" id="ARBA00021310"/>
    </source>
</evidence>
<dbReference type="PANTHER" id="PTHR33991:SF1">
    <property type="entry name" value="DNA REPAIR PROTEIN RECO"/>
    <property type="match status" value="1"/>
</dbReference>
<proteinExistence type="inferred from homology"/>
<keyword evidence="5 7" id="KW-0234">DNA repair</keyword>
<evidence type="ECO:0000256" key="7">
    <source>
        <dbReference type="HAMAP-Rule" id="MF_00201"/>
    </source>
</evidence>
<dbReference type="Gene3D" id="2.40.50.140">
    <property type="entry name" value="Nucleic acid-binding proteins"/>
    <property type="match status" value="1"/>
</dbReference>
<keyword evidence="4 7" id="KW-0233">DNA recombination</keyword>
<dbReference type="Gene3D" id="1.20.1440.120">
    <property type="entry name" value="Recombination protein O, C-terminal domain"/>
    <property type="match status" value="1"/>
</dbReference>
<dbReference type="PANTHER" id="PTHR33991">
    <property type="entry name" value="DNA REPAIR PROTEIN RECO"/>
    <property type="match status" value="1"/>
</dbReference>